<feature type="domain" description="HD-GYP" evidence="1">
    <location>
        <begin position="368"/>
        <end position="570"/>
    </location>
</feature>
<dbReference type="SUPFAM" id="SSF55781">
    <property type="entry name" value="GAF domain-like"/>
    <property type="match status" value="1"/>
</dbReference>
<dbReference type="Gene3D" id="3.30.450.40">
    <property type="match status" value="1"/>
</dbReference>
<dbReference type="InterPro" id="IPR003018">
    <property type="entry name" value="GAF"/>
</dbReference>
<protein>
    <submittedName>
        <fullName evidence="2">GAF domain-containing protein</fullName>
    </submittedName>
</protein>
<dbReference type="InterPro" id="IPR003607">
    <property type="entry name" value="HD/PDEase_dom"/>
</dbReference>
<name>A0ABT3LA58_9CYAN</name>
<feature type="domain" description="HD-GYP" evidence="1">
    <location>
        <begin position="226"/>
        <end position="358"/>
    </location>
</feature>
<dbReference type="PROSITE" id="PS51832">
    <property type="entry name" value="HD_GYP"/>
    <property type="match status" value="2"/>
</dbReference>
<dbReference type="Pfam" id="PF13487">
    <property type="entry name" value="HD_5"/>
    <property type="match status" value="1"/>
</dbReference>
<evidence type="ECO:0000259" key="1">
    <source>
        <dbReference type="PROSITE" id="PS51832"/>
    </source>
</evidence>
<sequence length="571" mass="64377">MPYSLCALFATMTALNSLNLIYDYEEFTTQFQDRLDLIEKLLVTGTALSAIQDLGQLLELILSKSREITYSDAGSIFLVDSSDESPYLIFKVAQNDSLPRASFQEVALPISPQSLAGYVAATGRSLNIPDAYAIPAHLPYKLDRGFDQDFGYRTCSVIVLPMHNGEGELIGVLQLINRKTSPHLSITPENAQEITRPYSDWEERILRSFASQAAISIERNILQKNIENLFEGFVRASVQVIEARDPTTSGHSERVADLTVQLAQEVNTIDLGPLWSFSFNGQQLQEIRYAALLHDFGKVGVPESILNKRKKLYPEQLEVIRQRFAVAQRTLQMDCAERKFQHLINHPRVFHSPAEVGSCSHCQQLAELDADLQKAIATLQRYQAFIENLNEPEALATEPFHALSEQALADLTALSQYHYRGTDGQLHPLLTPEELEQLLTPRGNLSNQERLLIESHVTHSYEFLKRIPWTKNLKQVPIIAYRHHETLDGSGYPEGLTGDAIPIQTQMLTVADIYDALTAADRPYRKPLPVRTVLCILQEEAHKNKINRALVDVFIQRQVYQVLGHQIPEEG</sequence>
<reference evidence="2 3" key="1">
    <citation type="submission" date="2021-08" db="EMBL/GenBank/DDBJ databases">
        <title>Draft genome sequence of Spirulina subsalsa with high tolerance to salinity and hype-accumulation of phycocyanin.</title>
        <authorList>
            <person name="Pei H."/>
            <person name="Jiang L."/>
        </authorList>
    </citation>
    <scope>NUCLEOTIDE SEQUENCE [LARGE SCALE GENOMIC DNA]</scope>
    <source>
        <strain evidence="2 3">FACHB-351</strain>
    </source>
</reference>
<dbReference type="Pfam" id="PF01590">
    <property type="entry name" value="GAF"/>
    <property type="match status" value="1"/>
</dbReference>
<dbReference type="PANTHER" id="PTHR43155">
    <property type="entry name" value="CYCLIC DI-GMP PHOSPHODIESTERASE PA4108-RELATED"/>
    <property type="match status" value="1"/>
</dbReference>
<accession>A0ABT3LA58</accession>
<dbReference type="CDD" id="cd00077">
    <property type="entry name" value="HDc"/>
    <property type="match status" value="2"/>
</dbReference>
<dbReference type="PANTHER" id="PTHR43155:SF2">
    <property type="entry name" value="CYCLIC DI-GMP PHOSPHODIESTERASE PA4108"/>
    <property type="match status" value="1"/>
</dbReference>
<gene>
    <name evidence="2" type="ORF">K4A83_19235</name>
</gene>
<evidence type="ECO:0000313" key="3">
    <source>
        <dbReference type="Proteomes" id="UP001526426"/>
    </source>
</evidence>
<dbReference type="SUPFAM" id="SSF109604">
    <property type="entry name" value="HD-domain/PDEase-like"/>
    <property type="match status" value="2"/>
</dbReference>
<dbReference type="SMART" id="SM00065">
    <property type="entry name" value="GAF"/>
    <property type="match status" value="1"/>
</dbReference>
<proteinExistence type="predicted"/>
<dbReference type="SMART" id="SM00471">
    <property type="entry name" value="HDc"/>
    <property type="match status" value="1"/>
</dbReference>
<keyword evidence="3" id="KW-1185">Reference proteome</keyword>
<dbReference type="InterPro" id="IPR029016">
    <property type="entry name" value="GAF-like_dom_sf"/>
</dbReference>
<comment type="caution">
    <text evidence="2">The sequence shown here is derived from an EMBL/GenBank/DDBJ whole genome shotgun (WGS) entry which is preliminary data.</text>
</comment>
<dbReference type="Proteomes" id="UP001526426">
    <property type="component" value="Unassembled WGS sequence"/>
</dbReference>
<organism evidence="2 3">
    <name type="scientific">Spirulina subsalsa FACHB-351</name>
    <dbReference type="NCBI Taxonomy" id="234711"/>
    <lineage>
        <taxon>Bacteria</taxon>
        <taxon>Bacillati</taxon>
        <taxon>Cyanobacteriota</taxon>
        <taxon>Cyanophyceae</taxon>
        <taxon>Spirulinales</taxon>
        <taxon>Spirulinaceae</taxon>
        <taxon>Spirulina</taxon>
    </lineage>
</organism>
<dbReference type="InterPro" id="IPR037522">
    <property type="entry name" value="HD_GYP_dom"/>
</dbReference>
<dbReference type="InterPro" id="IPR006674">
    <property type="entry name" value="HD_domain"/>
</dbReference>
<evidence type="ECO:0000313" key="2">
    <source>
        <dbReference type="EMBL" id="MCW6038391.1"/>
    </source>
</evidence>
<dbReference type="EMBL" id="JAIHOM010000132">
    <property type="protein sequence ID" value="MCW6038391.1"/>
    <property type="molecule type" value="Genomic_DNA"/>
</dbReference>
<dbReference type="Gene3D" id="1.10.3210.10">
    <property type="entry name" value="Hypothetical protein af1432"/>
    <property type="match status" value="2"/>
</dbReference>
<dbReference type="Pfam" id="PF01966">
    <property type="entry name" value="HD"/>
    <property type="match status" value="1"/>
</dbReference>